<protein>
    <recommendedName>
        <fullName evidence="11 12">DNA repair protein RadA</fullName>
    </recommendedName>
</protein>
<comment type="function">
    <text evidence="11">Plays a role in repairing double-strand DNA breaks, probably involving stabilizing or processing branched DNA or blocked replication forks.</text>
</comment>
<dbReference type="EMBL" id="AP017378">
    <property type="protein sequence ID" value="BBD07863.1"/>
    <property type="molecule type" value="Genomic_DNA"/>
</dbReference>
<dbReference type="InterPro" id="IPR020588">
    <property type="entry name" value="RecA_ATP-bd"/>
</dbReference>
<dbReference type="SUPFAM" id="SSF54211">
    <property type="entry name" value="Ribosomal protein S5 domain 2-like"/>
    <property type="match status" value="1"/>
</dbReference>
<dbReference type="InterPro" id="IPR041166">
    <property type="entry name" value="Rubredoxin_2"/>
</dbReference>
<dbReference type="SUPFAM" id="SSF52540">
    <property type="entry name" value="P-loop containing nucleoside triphosphate hydrolases"/>
    <property type="match status" value="1"/>
</dbReference>
<dbReference type="InterPro" id="IPR027417">
    <property type="entry name" value="P-loop_NTPase"/>
</dbReference>
<evidence type="ECO:0000256" key="12">
    <source>
        <dbReference type="NCBIfam" id="TIGR00416"/>
    </source>
</evidence>
<dbReference type="GO" id="GO:0003684">
    <property type="term" value="F:damaged DNA binding"/>
    <property type="evidence" value="ECO:0007669"/>
    <property type="project" value="InterPro"/>
</dbReference>
<evidence type="ECO:0000313" key="17">
    <source>
        <dbReference type="Proteomes" id="UP000269883"/>
    </source>
</evidence>
<evidence type="ECO:0000256" key="8">
    <source>
        <dbReference type="ARBA" id="ARBA00023016"/>
    </source>
</evidence>
<feature type="region of interest" description="Lon-protease-like" evidence="11">
    <location>
        <begin position="355"/>
        <end position="446"/>
    </location>
</feature>
<dbReference type="Pfam" id="PF18073">
    <property type="entry name" value="Zn_ribbon_LapB"/>
    <property type="match status" value="1"/>
</dbReference>
<dbReference type="GO" id="GO:0005524">
    <property type="term" value="F:ATP binding"/>
    <property type="evidence" value="ECO:0007669"/>
    <property type="project" value="UniProtKB-UniRule"/>
</dbReference>
<comment type="function">
    <text evidence="13">DNA-dependent ATPase involved in processing of recombination intermediates, plays a role in repairing DNA breaks. Stimulates the branch migration of RecA-mediated strand transfer reactions, allowing the 3' invading strand to extend heteroduplex DNA faster. Binds ssDNA in the presence of ADP but not other nucleotides, has ATPase activity that is stimulated by ssDNA and various branched DNA structures, but inhibited by SSB. Does not have RecA's homology-searching function.</text>
</comment>
<dbReference type="GO" id="GO:0008270">
    <property type="term" value="F:zinc ion binding"/>
    <property type="evidence" value="ECO:0007669"/>
    <property type="project" value="UniProtKB-KW"/>
</dbReference>
<feature type="domain" description="RecA family profile 1" evidence="15">
    <location>
        <begin position="70"/>
        <end position="219"/>
    </location>
</feature>
<evidence type="ECO:0000256" key="9">
    <source>
        <dbReference type="ARBA" id="ARBA00023125"/>
    </source>
</evidence>
<gene>
    <name evidence="11" type="primary">radA</name>
    <name evidence="16" type="ORF">DFE_1137</name>
</gene>
<dbReference type="GO" id="GO:0005829">
    <property type="term" value="C:cytosol"/>
    <property type="evidence" value="ECO:0007669"/>
    <property type="project" value="TreeGrafter"/>
</dbReference>
<dbReference type="Pfam" id="PF06745">
    <property type="entry name" value="ATPase"/>
    <property type="match status" value="1"/>
</dbReference>
<sequence length="446" mass="47982">MKSKIMHVCSACGSSTHQWQGQCPRCGEWNTLSEQAKPKISGTRKAKPGIPASATATNRPEPLQDVTFERTMTYSCGLEALDEILGKGLVPGAVILLAGEPGIGKSTLLLQMVGELARTGRRAVYVSAEESLPQIKGRAERLGLLSPDLLAMATTRAEDALSALETDTPDLMIVDSVQTMASDEVDGLPGSVSQVRAVSTALVESAKRRGTTLVLVGHVTKDGQIAGPKLLEHMVDTVLSLEGDRKHLFRVLRVMKNRFGPAHELLLFQMTGDGMEVVTDPSTFFLGDRNPELSGTALCMAVSGHRAYAVEVQALVSQSVLAIPRRTALGFDANRLHLLLAVVEKKLRLNLSAVDIYTKIGGGMKLGDPGLDAGIIAAVLSSFYDRPLPEKAVVWGEVDLNGQVRPVTSQDIRLRQAKQLGYKPILHPVDVKTIADLQSRLFGGRK</sequence>
<keyword evidence="3 11" id="KW-0227">DNA damage</keyword>
<evidence type="ECO:0000256" key="6">
    <source>
        <dbReference type="ARBA" id="ARBA00022833"/>
    </source>
</evidence>
<accession>A0A2Z6AXE2</accession>
<dbReference type="Proteomes" id="UP000269883">
    <property type="component" value="Chromosome"/>
</dbReference>
<evidence type="ECO:0000256" key="11">
    <source>
        <dbReference type="HAMAP-Rule" id="MF_01498"/>
    </source>
</evidence>
<keyword evidence="1 11" id="KW-0479">Metal-binding</keyword>
<keyword evidence="9 11" id="KW-0238">DNA-binding</keyword>
<dbReference type="KEGG" id="dfl:DFE_1137"/>
<dbReference type="Gene3D" id="3.30.230.10">
    <property type="match status" value="1"/>
</dbReference>
<name>A0A2Z6AXE2_9BACT</name>
<feature type="binding site" evidence="11">
    <location>
        <begin position="99"/>
        <end position="106"/>
    </location>
    <ligand>
        <name>ATP</name>
        <dbReference type="ChEBI" id="CHEBI:30616"/>
    </ligand>
</feature>
<dbReference type="PRINTS" id="PR01874">
    <property type="entry name" value="DNAREPAIRADA"/>
</dbReference>
<evidence type="ECO:0000256" key="4">
    <source>
        <dbReference type="ARBA" id="ARBA00022771"/>
    </source>
</evidence>
<reference evidence="16 17" key="1">
    <citation type="journal article" date="2018" name="Sci. Adv.">
        <title>Multi-heme cytochromes provide a pathway for survival in energy-limited environments.</title>
        <authorList>
            <person name="Deng X."/>
            <person name="Dohmae N."/>
            <person name="Nealson K.H."/>
            <person name="Hashimoto K."/>
            <person name="Okamoto A."/>
        </authorList>
    </citation>
    <scope>NUCLEOTIDE SEQUENCE [LARGE SCALE GENOMIC DNA]</scope>
    <source>
        <strain evidence="16 17">IS5</strain>
    </source>
</reference>
<keyword evidence="6 13" id="KW-0862">Zinc</keyword>
<keyword evidence="4 13" id="KW-0863">Zinc-finger</keyword>
<evidence type="ECO:0000313" key="16">
    <source>
        <dbReference type="EMBL" id="BBD07863.1"/>
    </source>
</evidence>
<dbReference type="InterPro" id="IPR014774">
    <property type="entry name" value="KaiC-like_dom"/>
</dbReference>
<feature type="region of interest" description="Disordered" evidence="14">
    <location>
        <begin position="38"/>
        <end position="62"/>
    </location>
</feature>
<dbReference type="InterPro" id="IPR004504">
    <property type="entry name" value="DNA_repair_RadA"/>
</dbReference>
<evidence type="ECO:0000259" key="15">
    <source>
        <dbReference type="PROSITE" id="PS50162"/>
    </source>
</evidence>
<dbReference type="GO" id="GO:0000725">
    <property type="term" value="P:recombinational repair"/>
    <property type="evidence" value="ECO:0007669"/>
    <property type="project" value="UniProtKB-UniRule"/>
</dbReference>
<feature type="short sequence motif" description="RadA KNRFG motif" evidence="11">
    <location>
        <begin position="256"/>
        <end position="260"/>
    </location>
</feature>
<dbReference type="GO" id="GO:0016787">
    <property type="term" value="F:hydrolase activity"/>
    <property type="evidence" value="ECO:0007669"/>
    <property type="project" value="UniProtKB-KW"/>
</dbReference>
<dbReference type="Gene3D" id="3.40.50.300">
    <property type="entry name" value="P-loop containing nucleotide triphosphate hydrolases"/>
    <property type="match status" value="1"/>
</dbReference>
<keyword evidence="7 11" id="KW-0067">ATP-binding</keyword>
<dbReference type="AlphaFoldDB" id="A0A2Z6AXE2"/>
<evidence type="ECO:0000256" key="13">
    <source>
        <dbReference type="RuleBase" id="RU003555"/>
    </source>
</evidence>
<keyword evidence="17" id="KW-1185">Reference proteome</keyword>
<evidence type="ECO:0000256" key="5">
    <source>
        <dbReference type="ARBA" id="ARBA00022801"/>
    </source>
</evidence>
<comment type="domain">
    <text evidence="11">The middle region has homology to RecA with ATPase motifs including the RadA KNRFG motif, while the C-terminus is homologous to Lon protease.</text>
</comment>
<keyword evidence="2 11" id="KW-0547">Nucleotide-binding</keyword>
<proteinExistence type="inferred from homology"/>
<dbReference type="SMART" id="SM00382">
    <property type="entry name" value="AAA"/>
    <property type="match status" value="1"/>
</dbReference>
<dbReference type="InterPro" id="IPR014721">
    <property type="entry name" value="Ribsml_uS5_D2-typ_fold_subgr"/>
</dbReference>
<keyword evidence="5" id="KW-0378">Hydrolase</keyword>
<dbReference type="CDD" id="cd01121">
    <property type="entry name" value="RadA_SMS_N"/>
    <property type="match status" value="1"/>
</dbReference>
<evidence type="ECO:0000256" key="10">
    <source>
        <dbReference type="ARBA" id="ARBA00023204"/>
    </source>
</evidence>
<dbReference type="RefSeq" id="WP_232034887.1">
    <property type="nucleotide sequence ID" value="NZ_AP017378.1"/>
</dbReference>
<keyword evidence="8 11" id="KW-0346">Stress response</keyword>
<keyword evidence="10 11" id="KW-0234">DNA repair</keyword>
<dbReference type="NCBIfam" id="TIGR00416">
    <property type="entry name" value="sms"/>
    <property type="match status" value="1"/>
</dbReference>
<dbReference type="HAMAP" id="MF_01498">
    <property type="entry name" value="RadA_bact"/>
    <property type="match status" value="1"/>
</dbReference>
<dbReference type="FunFam" id="3.40.50.300:FF:000050">
    <property type="entry name" value="DNA repair protein RadA"/>
    <property type="match status" value="1"/>
</dbReference>
<evidence type="ECO:0000256" key="2">
    <source>
        <dbReference type="ARBA" id="ARBA00022741"/>
    </source>
</evidence>
<evidence type="ECO:0000256" key="3">
    <source>
        <dbReference type="ARBA" id="ARBA00022763"/>
    </source>
</evidence>
<dbReference type="PANTHER" id="PTHR32472">
    <property type="entry name" value="DNA REPAIR PROTEIN RADA"/>
    <property type="match status" value="1"/>
</dbReference>
<organism evidence="16 17">
    <name type="scientific">Desulfovibrio ferrophilus</name>
    <dbReference type="NCBI Taxonomy" id="241368"/>
    <lineage>
        <taxon>Bacteria</taxon>
        <taxon>Pseudomonadati</taxon>
        <taxon>Thermodesulfobacteriota</taxon>
        <taxon>Desulfovibrionia</taxon>
        <taxon>Desulfovibrionales</taxon>
        <taxon>Desulfovibrionaceae</taxon>
        <taxon>Desulfovibrio</taxon>
    </lineage>
</organism>
<dbReference type="GO" id="GO:0140664">
    <property type="term" value="F:ATP-dependent DNA damage sensor activity"/>
    <property type="evidence" value="ECO:0007669"/>
    <property type="project" value="InterPro"/>
</dbReference>
<evidence type="ECO:0000256" key="1">
    <source>
        <dbReference type="ARBA" id="ARBA00022723"/>
    </source>
</evidence>
<evidence type="ECO:0000256" key="14">
    <source>
        <dbReference type="SAM" id="MobiDB-lite"/>
    </source>
</evidence>
<dbReference type="PANTHER" id="PTHR32472:SF10">
    <property type="entry name" value="DNA REPAIR PROTEIN RADA-LIKE PROTEIN"/>
    <property type="match status" value="1"/>
</dbReference>
<evidence type="ECO:0000256" key="7">
    <source>
        <dbReference type="ARBA" id="ARBA00022840"/>
    </source>
</evidence>
<dbReference type="InterPro" id="IPR020568">
    <property type="entry name" value="Ribosomal_Su5_D2-typ_SF"/>
</dbReference>
<comment type="similarity">
    <text evidence="11 13">Belongs to the RecA family. RadA subfamily.</text>
</comment>
<dbReference type="PROSITE" id="PS50162">
    <property type="entry name" value="RECA_2"/>
    <property type="match status" value="1"/>
</dbReference>
<dbReference type="InterPro" id="IPR003593">
    <property type="entry name" value="AAA+_ATPase"/>
</dbReference>